<accession>A0A8J8NKN0</accession>
<dbReference type="GO" id="GO:0005737">
    <property type="term" value="C:cytoplasm"/>
    <property type="evidence" value="ECO:0007669"/>
    <property type="project" value="TreeGrafter"/>
</dbReference>
<sequence>MHLVWLYTLRQSLRDKENTIEWLLATAFQILLIRVVCLMIQVMHVVHQMPGEGQGMRMCQRLKKLIKLKVSRKKLKCLWDAFHFHLRSLRVIAYLATIFLMATYIAIAFTTIADLLPQLEAFSMQPNLVILLMSFEFLLVNYYPLFQLLIMIFPVPFYLMMICTSSEQVAENMLNEALNTALGVNTVNIRYGKGDQLDVNVEPLTFEDLYTLLSVRIEFGYTTLSLERCAICFEDLDNRTSNIVAMPCDMRHACHSECLLKWLQRSNTCPTCKCQISMSTLIEGRIKYDNEIQQFRLLQ</sequence>
<dbReference type="PANTHER" id="PTHR15710:SF196">
    <property type="entry name" value="F6A14.12 PROTEIN-RELATED"/>
    <property type="match status" value="1"/>
</dbReference>
<feature type="transmembrane region" description="Helical" evidence="5">
    <location>
        <begin position="91"/>
        <end position="116"/>
    </location>
</feature>
<name>A0A8J8NKN0_HALGN</name>
<dbReference type="GO" id="GO:0016567">
    <property type="term" value="P:protein ubiquitination"/>
    <property type="evidence" value="ECO:0007669"/>
    <property type="project" value="TreeGrafter"/>
</dbReference>
<dbReference type="InterPro" id="IPR001841">
    <property type="entry name" value="Znf_RING"/>
</dbReference>
<keyword evidence="8" id="KW-1185">Reference proteome</keyword>
<keyword evidence="5" id="KW-0812">Transmembrane</keyword>
<protein>
    <recommendedName>
        <fullName evidence="6">RING-type domain-containing protein</fullName>
    </recommendedName>
</protein>
<evidence type="ECO:0000256" key="3">
    <source>
        <dbReference type="ARBA" id="ARBA00022833"/>
    </source>
</evidence>
<keyword evidence="5" id="KW-1133">Transmembrane helix</keyword>
<comment type="caution">
    <text evidence="7">The sequence shown here is derived from an EMBL/GenBank/DDBJ whole genome shotgun (WGS) entry which is preliminary data.</text>
</comment>
<evidence type="ECO:0000256" key="5">
    <source>
        <dbReference type="SAM" id="Phobius"/>
    </source>
</evidence>
<dbReference type="EMBL" id="RRYP01012897">
    <property type="protein sequence ID" value="TNV76827.1"/>
    <property type="molecule type" value="Genomic_DNA"/>
</dbReference>
<organism evidence="7 8">
    <name type="scientific">Halteria grandinella</name>
    <dbReference type="NCBI Taxonomy" id="5974"/>
    <lineage>
        <taxon>Eukaryota</taxon>
        <taxon>Sar</taxon>
        <taxon>Alveolata</taxon>
        <taxon>Ciliophora</taxon>
        <taxon>Intramacronucleata</taxon>
        <taxon>Spirotrichea</taxon>
        <taxon>Stichotrichia</taxon>
        <taxon>Sporadotrichida</taxon>
        <taxon>Halteriidae</taxon>
        <taxon>Halteria</taxon>
    </lineage>
</organism>
<dbReference type="SUPFAM" id="SSF57850">
    <property type="entry name" value="RING/U-box"/>
    <property type="match status" value="1"/>
</dbReference>
<evidence type="ECO:0000256" key="4">
    <source>
        <dbReference type="PROSITE-ProRule" id="PRU00175"/>
    </source>
</evidence>
<evidence type="ECO:0000256" key="1">
    <source>
        <dbReference type="ARBA" id="ARBA00022723"/>
    </source>
</evidence>
<keyword evidence="5" id="KW-0472">Membrane</keyword>
<keyword evidence="2 4" id="KW-0863">Zinc-finger</keyword>
<proteinExistence type="predicted"/>
<dbReference type="PANTHER" id="PTHR15710">
    <property type="entry name" value="E3 UBIQUITIN-PROTEIN LIGASE PRAJA"/>
    <property type="match status" value="1"/>
</dbReference>
<evidence type="ECO:0000259" key="6">
    <source>
        <dbReference type="PROSITE" id="PS50089"/>
    </source>
</evidence>
<keyword evidence="1" id="KW-0479">Metal-binding</keyword>
<evidence type="ECO:0000256" key="2">
    <source>
        <dbReference type="ARBA" id="ARBA00022771"/>
    </source>
</evidence>
<gene>
    <name evidence="7" type="ORF">FGO68_gene305</name>
</gene>
<reference evidence="7" key="1">
    <citation type="submission" date="2019-06" db="EMBL/GenBank/DDBJ databases">
        <authorList>
            <person name="Zheng W."/>
        </authorList>
    </citation>
    <scope>NUCLEOTIDE SEQUENCE</scope>
    <source>
        <strain evidence="7">QDHG01</strain>
    </source>
</reference>
<feature type="transmembrane region" description="Helical" evidence="5">
    <location>
        <begin position="128"/>
        <end position="153"/>
    </location>
</feature>
<dbReference type="Pfam" id="PF13639">
    <property type="entry name" value="zf-RING_2"/>
    <property type="match status" value="1"/>
</dbReference>
<keyword evidence="3" id="KW-0862">Zinc</keyword>
<dbReference type="PROSITE" id="PS50089">
    <property type="entry name" value="ZF_RING_2"/>
    <property type="match status" value="1"/>
</dbReference>
<dbReference type="Proteomes" id="UP000785679">
    <property type="component" value="Unassembled WGS sequence"/>
</dbReference>
<feature type="transmembrane region" description="Helical" evidence="5">
    <location>
        <begin position="20"/>
        <end position="40"/>
    </location>
</feature>
<feature type="domain" description="RING-type" evidence="6">
    <location>
        <begin position="229"/>
        <end position="273"/>
    </location>
</feature>
<dbReference type="Gene3D" id="3.30.40.10">
    <property type="entry name" value="Zinc/RING finger domain, C3HC4 (zinc finger)"/>
    <property type="match status" value="1"/>
</dbReference>
<evidence type="ECO:0000313" key="8">
    <source>
        <dbReference type="Proteomes" id="UP000785679"/>
    </source>
</evidence>
<dbReference type="GO" id="GO:0061630">
    <property type="term" value="F:ubiquitin protein ligase activity"/>
    <property type="evidence" value="ECO:0007669"/>
    <property type="project" value="TreeGrafter"/>
</dbReference>
<dbReference type="InterPro" id="IPR013083">
    <property type="entry name" value="Znf_RING/FYVE/PHD"/>
</dbReference>
<dbReference type="OrthoDB" id="4348522at2759"/>
<dbReference type="AlphaFoldDB" id="A0A8J8NKN0"/>
<evidence type="ECO:0000313" key="7">
    <source>
        <dbReference type="EMBL" id="TNV76827.1"/>
    </source>
</evidence>
<dbReference type="GO" id="GO:0008270">
    <property type="term" value="F:zinc ion binding"/>
    <property type="evidence" value="ECO:0007669"/>
    <property type="project" value="UniProtKB-KW"/>
</dbReference>